<keyword evidence="1 2" id="KW-0694">RNA-binding</keyword>
<evidence type="ECO:0000313" key="6">
    <source>
        <dbReference type="Proteomes" id="UP001316803"/>
    </source>
</evidence>
<evidence type="ECO:0000256" key="1">
    <source>
        <dbReference type="ARBA" id="ARBA00022884"/>
    </source>
</evidence>
<feature type="region of interest" description="Disordered" evidence="3">
    <location>
        <begin position="37"/>
        <end position="94"/>
    </location>
</feature>
<evidence type="ECO:0000259" key="4">
    <source>
        <dbReference type="PROSITE" id="PS50102"/>
    </source>
</evidence>
<gene>
    <name evidence="5" type="ORF">OHC33_008537</name>
</gene>
<dbReference type="Gene3D" id="3.30.70.330">
    <property type="match status" value="2"/>
</dbReference>
<dbReference type="SUPFAM" id="SSF54928">
    <property type="entry name" value="RNA-binding domain, RBD"/>
    <property type="match status" value="2"/>
</dbReference>
<evidence type="ECO:0000313" key="5">
    <source>
        <dbReference type="EMBL" id="KAK5950318.1"/>
    </source>
</evidence>
<evidence type="ECO:0000256" key="3">
    <source>
        <dbReference type="SAM" id="MobiDB-lite"/>
    </source>
</evidence>
<feature type="domain" description="RRM" evidence="4">
    <location>
        <begin position="382"/>
        <end position="460"/>
    </location>
</feature>
<reference evidence="5 6" key="1">
    <citation type="submission" date="2022-12" db="EMBL/GenBank/DDBJ databases">
        <title>Genomic features and morphological characterization of a novel Knufia sp. strain isolated from spacecraft assembly facility.</title>
        <authorList>
            <person name="Teixeira M."/>
            <person name="Chander A.M."/>
            <person name="Stajich J.E."/>
            <person name="Venkateswaran K."/>
        </authorList>
    </citation>
    <scope>NUCLEOTIDE SEQUENCE [LARGE SCALE GENOMIC DNA]</scope>
    <source>
        <strain evidence="5 6">FJI-L2-BK-P2</strain>
    </source>
</reference>
<proteinExistence type="predicted"/>
<dbReference type="InterPro" id="IPR050502">
    <property type="entry name" value="Euk_RNA-bind_prot"/>
</dbReference>
<dbReference type="PANTHER" id="PTHR48025:SF1">
    <property type="entry name" value="RRM DOMAIN-CONTAINING PROTEIN"/>
    <property type="match status" value="1"/>
</dbReference>
<dbReference type="PANTHER" id="PTHR48025">
    <property type="entry name" value="OS02G0815200 PROTEIN"/>
    <property type="match status" value="1"/>
</dbReference>
<accession>A0AAN8EFI4</accession>
<feature type="region of interest" description="Disordered" evidence="3">
    <location>
        <begin position="135"/>
        <end position="170"/>
    </location>
</feature>
<keyword evidence="6" id="KW-1185">Reference proteome</keyword>
<dbReference type="AlphaFoldDB" id="A0AAN8EFI4"/>
<feature type="domain" description="RRM" evidence="4">
    <location>
        <begin position="178"/>
        <end position="256"/>
    </location>
</feature>
<dbReference type="InterPro" id="IPR012677">
    <property type="entry name" value="Nucleotide-bd_a/b_plait_sf"/>
</dbReference>
<dbReference type="Proteomes" id="UP001316803">
    <property type="component" value="Unassembled WGS sequence"/>
</dbReference>
<protein>
    <recommendedName>
        <fullName evidence="4">RRM domain-containing protein</fullName>
    </recommendedName>
</protein>
<sequence length="583" mass="64826">MHLFNTSKQIKSHRPLWESIYDPNPEHLHPASRPLLANMQPSRSHSSLRNLPIGFENLDMNPRTATSTPTGRHKTETPLSQISMATPPVENSSSDSFLSVSAVKLDNAKDRDVDLKPKTEDNVFSIDDNLQAEKSRSVLPSHQVVEPSISSSKPTPRSDRLSDPITPQNAQGVLPPEACVFVANLSVTRTDEQLELSVHNSFDPFGDCIVKVRRDRHRHPFALVQYYVIEHAEQAIEGARDMVVEDRKVRAEHAEARREYILQNGDTGLSIGSGSVILSRAGGGAISKEAAHALLSGYGPIAEMQPTTHADANLHGIPEGMWVKFAFYLDFKDALKGFNSTNSLFKIMEPPSHELRTRPHLIVSNSPVAQGLRTPRSTTDQKSIFVGNLPHDVTETELIEIFSTHGQIKGCNVIRKPITGGQGYNIFGFIEFSHVEEADRAAEAEIDIRQQRIRVEPKEYSARRHTRLQPYGQPASAEGLPRGVQWGPPSGLYQPPAGLPYGFQPLLMQQPGSPLYHRGYGLTTTSPSSGHRRRAHTGDEYMFERSPHPAAHYIHVNHSTRGALTPLRDSHAEHYPPPAQRYR</sequence>
<name>A0AAN8EFI4_9EURO</name>
<dbReference type="EMBL" id="JAKLMC020000027">
    <property type="protein sequence ID" value="KAK5950318.1"/>
    <property type="molecule type" value="Genomic_DNA"/>
</dbReference>
<dbReference type="GO" id="GO:0003729">
    <property type="term" value="F:mRNA binding"/>
    <property type="evidence" value="ECO:0007669"/>
    <property type="project" value="TreeGrafter"/>
</dbReference>
<dbReference type="GO" id="GO:0005634">
    <property type="term" value="C:nucleus"/>
    <property type="evidence" value="ECO:0007669"/>
    <property type="project" value="TreeGrafter"/>
</dbReference>
<evidence type="ECO:0000256" key="2">
    <source>
        <dbReference type="PROSITE-ProRule" id="PRU00176"/>
    </source>
</evidence>
<dbReference type="InterPro" id="IPR035979">
    <property type="entry name" value="RBD_domain_sf"/>
</dbReference>
<comment type="caution">
    <text evidence="5">The sequence shown here is derived from an EMBL/GenBank/DDBJ whole genome shotgun (WGS) entry which is preliminary data.</text>
</comment>
<feature type="compositionally biased region" description="Polar residues" evidence="3">
    <location>
        <begin position="39"/>
        <end position="49"/>
    </location>
</feature>
<dbReference type="PROSITE" id="PS50102">
    <property type="entry name" value="RRM"/>
    <property type="match status" value="2"/>
</dbReference>
<organism evidence="5 6">
    <name type="scientific">Knufia fluminis</name>
    <dbReference type="NCBI Taxonomy" id="191047"/>
    <lineage>
        <taxon>Eukaryota</taxon>
        <taxon>Fungi</taxon>
        <taxon>Dikarya</taxon>
        <taxon>Ascomycota</taxon>
        <taxon>Pezizomycotina</taxon>
        <taxon>Eurotiomycetes</taxon>
        <taxon>Chaetothyriomycetidae</taxon>
        <taxon>Chaetothyriales</taxon>
        <taxon>Trichomeriaceae</taxon>
        <taxon>Knufia</taxon>
    </lineage>
</organism>
<dbReference type="InterPro" id="IPR000504">
    <property type="entry name" value="RRM_dom"/>
</dbReference>
<dbReference type="SMART" id="SM00360">
    <property type="entry name" value="RRM"/>
    <property type="match status" value="2"/>
</dbReference>
<feature type="region of interest" description="Disordered" evidence="3">
    <location>
        <begin position="563"/>
        <end position="583"/>
    </location>
</feature>
<dbReference type="Pfam" id="PF00076">
    <property type="entry name" value="RRM_1"/>
    <property type="match status" value="1"/>
</dbReference>